<dbReference type="SMART" id="SM00889">
    <property type="entry name" value="EFG_IV"/>
    <property type="match status" value="1"/>
</dbReference>
<keyword evidence="2" id="KW-0342">GTP-binding</keyword>
<evidence type="ECO:0000256" key="2">
    <source>
        <dbReference type="ARBA" id="ARBA00023134"/>
    </source>
</evidence>
<dbReference type="EMBL" id="CP051627">
    <property type="protein sequence ID" value="UPT22357.1"/>
    <property type="molecule type" value="Genomic_DNA"/>
</dbReference>
<keyword evidence="1" id="KW-0547">Nucleotide-binding</keyword>
<evidence type="ECO:0000256" key="1">
    <source>
        <dbReference type="ARBA" id="ARBA00022741"/>
    </source>
</evidence>
<feature type="domain" description="Translation elongation factor EFG/EF2" evidence="4">
    <location>
        <begin position="14"/>
        <end position="128"/>
    </location>
</feature>
<dbReference type="RefSeq" id="WP_248590841.1">
    <property type="nucleotide sequence ID" value="NZ_BAABEB010000007.1"/>
</dbReference>
<evidence type="ECO:0000256" key="3">
    <source>
        <dbReference type="SAM" id="MobiDB-lite"/>
    </source>
</evidence>
<protein>
    <recommendedName>
        <fullName evidence="4">Translation elongation factor EFG/EF2 domain-containing protein</fullName>
    </recommendedName>
</protein>
<dbReference type="InterPro" id="IPR020568">
    <property type="entry name" value="Ribosomal_Su5_D2-typ_SF"/>
</dbReference>
<evidence type="ECO:0000259" key="4">
    <source>
        <dbReference type="SMART" id="SM00889"/>
    </source>
</evidence>
<reference evidence="5 6" key="1">
    <citation type="submission" date="2020-04" db="EMBL/GenBank/DDBJ databases">
        <title>Thermobifida alba genome sequencing and assembly.</title>
        <authorList>
            <person name="Luzics S."/>
            <person name="Horvath B."/>
            <person name="Nagy I."/>
            <person name="Toth A."/>
            <person name="Nagy I."/>
            <person name="Kukolya J."/>
        </authorList>
    </citation>
    <scope>NUCLEOTIDE SEQUENCE [LARGE SCALE GENOMIC DNA]</scope>
    <source>
        <strain evidence="5 6">DSM 43795</strain>
    </source>
</reference>
<dbReference type="Proteomes" id="UP000832041">
    <property type="component" value="Chromosome"/>
</dbReference>
<dbReference type="Pfam" id="PF03764">
    <property type="entry name" value="EFG_IV"/>
    <property type="match status" value="1"/>
</dbReference>
<proteinExistence type="predicted"/>
<dbReference type="SUPFAM" id="SSF54211">
    <property type="entry name" value="Ribosomal protein S5 domain 2-like"/>
    <property type="match status" value="1"/>
</dbReference>
<dbReference type="Gene3D" id="3.30.230.10">
    <property type="match status" value="1"/>
</dbReference>
<name>A0ABY4L3Z0_THEAE</name>
<gene>
    <name evidence="5" type="ORF">FOF52_16440</name>
</gene>
<feature type="region of interest" description="Disordered" evidence="3">
    <location>
        <begin position="147"/>
        <end position="168"/>
    </location>
</feature>
<sequence length="168" mass="18042">MDAFRPPTLPGPVPVVYAEQIRQTCGGSQFAVVWAGFEPLPDDAAEDFRFTDAVPGPCQIVDEPLPPEFAAAFRDGVRRSLVEEGGGRLAFRVHVVLRDAVWHLVDSSEAAFGVVGGLAAREALRCLAEGREPRPVGVRPGVTRRWRMRAPDGEAAGAGRTARSGPSR</sequence>
<dbReference type="InterPro" id="IPR014721">
    <property type="entry name" value="Ribsml_uS5_D2-typ_fold_subgr"/>
</dbReference>
<keyword evidence="6" id="KW-1185">Reference proteome</keyword>
<dbReference type="InterPro" id="IPR005517">
    <property type="entry name" value="Transl_elong_EFG/EF2_IV"/>
</dbReference>
<evidence type="ECO:0000313" key="6">
    <source>
        <dbReference type="Proteomes" id="UP000832041"/>
    </source>
</evidence>
<evidence type="ECO:0000313" key="5">
    <source>
        <dbReference type="EMBL" id="UPT22357.1"/>
    </source>
</evidence>
<organism evidence="5 6">
    <name type="scientific">Thermobifida alba</name>
    <name type="common">Thermomonospora alba</name>
    <dbReference type="NCBI Taxonomy" id="53522"/>
    <lineage>
        <taxon>Bacteria</taxon>
        <taxon>Bacillati</taxon>
        <taxon>Actinomycetota</taxon>
        <taxon>Actinomycetes</taxon>
        <taxon>Streptosporangiales</taxon>
        <taxon>Nocardiopsidaceae</taxon>
        <taxon>Thermobifida</taxon>
    </lineage>
</organism>
<accession>A0ABY4L3Z0</accession>